<dbReference type="AlphaFoldDB" id="A0ABC9TUJ8"/>
<accession>A0ABC9TUJ8</accession>
<dbReference type="Proteomes" id="UP000016491">
    <property type="component" value="Unassembled WGS sequence"/>
</dbReference>
<gene>
    <name evidence="1" type="ORF">CLOSYM_03473</name>
</gene>
<name>A0ABC9TUJ8_CLOSY</name>
<reference evidence="1 2" key="1">
    <citation type="submission" date="2013-07" db="EMBL/GenBank/DDBJ databases">
        <authorList>
            <person name="Weinstock G."/>
            <person name="Sodergren E."/>
            <person name="Wylie T."/>
            <person name="Fulton L."/>
            <person name="Fulton R."/>
            <person name="Fronick C."/>
            <person name="O'Laughlin M."/>
            <person name="Godfrey J."/>
            <person name="Miner T."/>
            <person name="Herter B."/>
            <person name="Appelbaum E."/>
            <person name="Cordes M."/>
            <person name="Lek S."/>
            <person name="Wollam A."/>
            <person name="Pepin K.H."/>
            <person name="Palsikar V.B."/>
            <person name="Mitreva M."/>
            <person name="Wilson R.K."/>
        </authorList>
    </citation>
    <scope>NUCLEOTIDE SEQUENCE [LARGE SCALE GENOMIC DNA]</scope>
    <source>
        <strain evidence="1 2">ATCC 14940</strain>
    </source>
</reference>
<protein>
    <submittedName>
        <fullName evidence="1">Uncharacterized protein</fullName>
    </submittedName>
</protein>
<comment type="caution">
    <text evidence="1">The sequence shown here is derived from an EMBL/GenBank/DDBJ whole genome shotgun (WGS) entry which is preliminary data.</text>
</comment>
<sequence>MKCRRKPYFIRKKWLTRPAECNIMYNCDIRRKRLYQCPGTDIS</sequence>
<dbReference type="EMBL" id="AWSU01000272">
    <property type="protein sequence ID" value="ERI75037.1"/>
    <property type="molecule type" value="Genomic_DNA"/>
</dbReference>
<organism evidence="1 2">
    <name type="scientific">[Clostridium] symbiosum ATCC 14940</name>
    <dbReference type="NCBI Taxonomy" id="411472"/>
    <lineage>
        <taxon>Bacteria</taxon>
        <taxon>Bacillati</taxon>
        <taxon>Bacillota</taxon>
        <taxon>Clostridia</taxon>
        <taxon>Lachnospirales</taxon>
        <taxon>Lachnospiraceae</taxon>
        <taxon>Otoolea</taxon>
    </lineage>
</organism>
<evidence type="ECO:0000313" key="2">
    <source>
        <dbReference type="Proteomes" id="UP000016491"/>
    </source>
</evidence>
<proteinExistence type="predicted"/>
<evidence type="ECO:0000313" key="1">
    <source>
        <dbReference type="EMBL" id="ERI75037.1"/>
    </source>
</evidence>